<feature type="domain" description="Zinc-finger" evidence="11">
    <location>
        <begin position="106"/>
        <end position="146"/>
    </location>
</feature>
<dbReference type="Pfam" id="PF10497">
    <property type="entry name" value="zf-4CXXC_R1"/>
    <property type="match status" value="1"/>
</dbReference>
<evidence type="ECO:0000256" key="6">
    <source>
        <dbReference type="ARBA" id="ARBA00022843"/>
    </source>
</evidence>
<evidence type="ECO:0000259" key="12">
    <source>
        <dbReference type="Pfam" id="PF15612"/>
    </source>
</evidence>
<keyword evidence="9" id="KW-0539">Nucleus</keyword>
<keyword evidence="8" id="KW-0804">Transcription</keyword>
<dbReference type="Pfam" id="PF15612">
    <property type="entry name" value="WHIM1"/>
    <property type="match status" value="1"/>
</dbReference>
<reference evidence="13" key="1">
    <citation type="submission" date="2021-01" db="UniProtKB">
        <authorList>
            <consortium name="EnsemblPlants"/>
        </authorList>
    </citation>
    <scope>IDENTIFICATION</scope>
</reference>
<dbReference type="InterPro" id="IPR018866">
    <property type="entry name" value="Znf-4CXXC_R1"/>
</dbReference>
<evidence type="ECO:0000256" key="5">
    <source>
        <dbReference type="ARBA" id="ARBA00022553"/>
    </source>
</evidence>
<dbReference type="PANTHER" id="PTHR31169:SF8">
    <property type="entry name" value="ZINC-FINGER DOMAIN OF MONOAMINE-OXIDASE A REPRESSOR R1 PROTEIN"/>
    <property type="match status" value="1"/>
</dbReference>
<organism evidence="13 14">
    <name type="scientific">Kalanchoe fedtschenkoi</name>
    <name type="common">Lavender scallops</name>
    <name type="synonym">South American air plant</name>
    <dbReference type="NCBI Taxonomy" id="63787"/>
    <lineage>
        <taxon>Eukaryota</taxon>
        <taxon>Viridiplantae</taxon>
        <taxon>Streptophyta</taxon>
        <taxon>Embryophyta</taxon>
        <taxon>Tracheophyta</taxon>
        <taxon>Spermatophyta</taxon>
        <taxon>Magnoliopsida</taxon>
        <taxon>eudicotyledons</taxon>
        <taxon>Gunneridae</taxon>
        <taxon>Pentapetalae</taxon>
        <taxon>Saxifragales</taxon>
        <taxon>Crassulaceae</taxon>
        <taxon>Kalanchoe</taxon>
    </lineage>
</organism>
<dbReference type="GO" id="GO:0005634">
    <property type="term" value="C:nucleus"/>
    <property type="evidence" value="ECO:0007669"/>
    <property type="project" value="UniProtKB-SubCell"/>
</dbReference>
<sequence length="417" mass="46648">MASHGSLVDLLNEEAVVVVQQPDLTTSSGDAPQQSEAGIRSHTTVDTNGPKKYCHQCRGPLTSATGWVSCTKMKKSKICPMLVCRRCLKDRYGERMEGTQIIQKVIRNQETVDEPMELTDWVCPKCRGICNCSRCQIKRGEKPTGRKGLEDLMTIIGHQGDAVTDQLVKEADEEDITAPPAGAVLNIVADINMLADDVGPAIHFIEFFKAFGEVFRLDNKVDSKLLLNDLFYYKPRKQPSDEEPLVVAFQKVLLTFIQVDVGRWLPTTWLEGFYYLVCRANYPLTALQLETASISQDQYDELEPSSKLRILTFLCDEVLSTEALRTHIWNAETEKKKRRLRSIPEASENNLPVLAIEAPAPESAEGWNLKLILDVANFGILVTCSAKISEKILILLVTGGSVISLNKEMSWIDTFLR</sequence>
<evidence type="ECO:0000256" key="1">
    <source>
        <dbReference type="ARBA" id="ARBA00004123"/>
    </source>
</evidence>
<feature type="region of interest" description="Disordered" evidence="10">
    <location>
        <begin position="24"/>
        <end position="44"/>
    </location>
</feature>
<proteinExistence type="predicted"/>
<dbReference type="GO" id="GO:0006355">
    <property type="term" value="P:regulation of DNA-templated transcription"/>
    <property type="evidence" value="ECO:0007669"/>
    <property type="project" value="InterPro"/>
</dbReference>
<dbReference type="Gramene" id="Kaladp0048s0843.1.v1.1">
    <property type="protein sequence ID" value="Kaladp0048s0843.1.v1.1"/>
    <property type="gene ID" value="Kaladp0048s0843.v1.1"/>
</dbReference>
<keyword evidence="4" id="KW-1017">Isopeptide bond</keyword>
<keyword evidence="5" id="KW-0597">Phosphoprotein</keyword>
<dbReference type="EnsemblPlants" id="Kaladp0048s0843.1.v1.1">
    <property type="protein sequence ID" value="Kaladp0048s0843.1.v1.1"/>
    <property type="gene ID" value="Kaladp0048s0843.v1.1"/>
</dbReference>
<keyword evidence="6" id="KW-0832">Ubl conjugation</keyword>
<dbReference type="GO" id="GO:0005737">
    <property type="term" value="C:cytoplasm"/>
    <property type="evidence" value="ECO:0007669"/>
    <property type="project" value="UniProtKB-SubCell"/>
</dbReference>
<evidence type="ECO:0000256" key="3">
    <source>
        <dbReference type="ARBA" id="ARBA00022490"/>
    </source>
</evidence>
<dbReference type="Proteomes" id="UP000594263">
    <property type="component" value="Unplaced"/>
</dbReference>
<name>A0A7N0ZXI7_KALFE</name>
<feature type="domain" description="WHIM1" evidence="12">
    <location>
        <begin position="301"/>
        <end position="328"/>
    </location>
</feature>
<evidence type="ECO:0000313" key="13">
    <source>
        <dbReference type="EnsemblPlants" id="Kaladp0048s0843.1.v1.1"/>
    </source>
</evidence>
<evidence type="ECO:0000256" key="4">
    <source>
        <dbReference type="ARBA" id="ARBA00022499"/>
    </source>
</evidence>
<evidence type="ECO:0000259" key="11">
    <source>
        <dbReference type="Pfam" id="PF10497"/>
    </source>
</evidence>
<evidence type="ECO:0000256" key="10">
    <source>
        <dbReference type="SAM" id="MobiDB-lite"/>
    </source>
</evidence>
<accession>A0A7N0ZXI7</accession>
<evidence type="ECO:0000256" key="9">
    <source>
        <dbReference type="ARBA" id="ARBA00023242"/>
    </source>
</evidence>
<comment type="subcellular location">
    <subcellularLocation>
        <location evidence="2">Cytoplasm</location>
    </subcellularLocation>
    <subcellularLocation>
        <location evidence="1">Nucleus</location>
    </subcellularLocation>
</comment>
<dbReference type="InterPro" id="IPR040221">
    <property type="entry name" value="CDCA7/CDA7L"/>
</dbReference>
<evidence type="ECO:0000256" key="7">
    <source>
        <dbReference type="ARBA" id="ARBA00023015"/>
    </source>
</evidence>
<dbReference type="AlphaFoldDB" id="A0A7N0ZXI7"/>
<evidence type="ECO:0000256" key="8">
    <source>
        <dbReference type="ARBA" id="ARBA00023163"/>
    </source>
</evidence>
<protein>
    <recommendedName>
        <fullName evidence="15">Zinc-finger domain-containing protein</fullName>
    </recommendedName>
</protein>
<evidence type="ECO:0000256" key="2">
    <source>
        <dbReference type="ARBA" id="ARBA00004496"/>
    </source>
</evidence>
<keyword evidence="14" id="KW-1185">Reference proteome</keyword>
<evidence type="ECO:0008006" key="15">
    <source>
        <dbReference type="Google" id="ProtNLM"/>
    </source>
</evidence>
<keyword evidence="3" id="KW-0963">Cytoplasm</keyword>
<dbReference type="InterPro" id="IPR028942">
    <property type="entry name" value="WHIM1_dom"/>
</dbReference>
<evidence type="ECO:0000313" key="14">
    <source>
        <dbReference type="Proteomes" id="UP000594263"/>
    </source>
</evidence>
<dbReference type="PANTHER" id="PTHR31169">
    <property type="entry name" value="OS05G0300700 PROTEIN"/>
    <property type="match status" value="1"/>
</dbReference>
<keyword evidence="7" id="KW-0805">Transcription regulation</keyword>